<keyword evidence="15" id="KW-1185">Reference proteome</keyword>
<dbReference type="PANTHER" id="PTHR45874">
    <property type="entry name" value="HOMEOBOX PROTEIN ABDOMINAL-B"/>
    <property type="match status" value="1"/>
</dbReference>
<comment type="function">
    <text evidence="1">Sequence-specific transcription factor which is part of a developmental regulatory system that provides cells with specific positional identities on the anterior-posterior axis.</text>
</comment>
<evidence type="ECO:0000256" key="11">
    <source>
        <dbReference type="RuleBase" id="RU000682"/>
    </source>
</evidence>
<dbReference type="FunFam" id="1.10.10.60:FF:000018">
    <property type="entry name" value="Homeobox A10"/>
    <property type="match status" value="1"/>
</dbReference>
<evidence type="ECO:0000256" key="2">
    <source>
        <dbReference type="ARBA" id="ARBA00004123"/>
    </source>
</evidence>
<dbReference type="InterPro" id="IPR009057">
    <property type="entry name" value="Homeodomain-like_sf"/>
</dbReference>
<feature type="compositionally biased region" description="Basic and acidic residues" evidence="12">
    <location>
        <begin position="217"/>
        <end position="235"/>
    </location>
</feature>
<evidence type="ECO:0000313" key="15">
    <source>
        <dbReference type="Proteomes" id="UP001046870"/>
    </source>
</evidence>
<evidence type="ECO:0000256" key="8">
    <source>
        <dbReference type="ARBA" id="ARBA00023163"/>
    </source>
</evidence>
<evidence type="ECO:0000259" key="13">
    <source>
        <dbReference type="PROSITE" id="PS50071"/>
    </source>
</evidence>
<dbReference type="PROSITE" id="PS00027">
    <property type="entry name" value="HOMEOBOX_1"/>
    <property type="match status" value="1"/>
</dbReference>
<dbReference type="SUPFAM" id="SSF46689">
    <property type="entry name" value="Homeodomain-like"/>
    <property type="match status" value="1"/>
</dbReference>
<dbReference type="Pfam" id="PF00046">
    <property type="entry name" value="Homeodomain"/>
    <property type="match status" value="1"/>
</dbReference>
<keyword evidence="4" id="KW-0217">Developmental protein</keyword>
<dbReference type="AlphaFoldDB" id="A0A9D3T8R6"/>
<evidence type="ECO:0000256" key="1">
    <source>
        <dbReference type="ARBA" id="ARBA00003263"/>
    </source>
</evidence>
<evidence type="ECO:0000256" key="9">
    <source>
        <dbReference type="ARBA" id="ARBA00023242"/>
    </source>
</evidence>
<evidence type="ECO:0000256" key="12">
    <source>
        <dbReference type="SAM" id="MobiDB-lite"/>
    </source>
</evidence>
<dbReference type="Proteomes" id="UP001046870">
    <property type="component" value="Chromosome 5"/>
</dbReference>
<dbReference type="InterPro" id="IPR020479">
    <property type="entry name" value="HD_metazoa"/>
</dbReference>
<dbReference type="CDD" id="cd00086">
    <property type="entry name" value="homeodomain"/>
    <property type="match status" value="1"/>
</dbReference>
<protein>
    <recommendedName>
        <fullName evidence="13">Homeobox domain-containing protein</fullName>
    </recommendedName>
</protein>
<evidence type="ECO:0000256" key="5">
    <source>
        <dbReference type="ARBA" id="ARBA00023015"/>
    </source>
</evidence>
<evidence type="ECO:0000256" key="4">
    <source>
        <dbReference type="ARBA" id="ARBA00022473"/>
    </source>
</evidence>
<evidence type="ECO:0000313" key="14">
    <source>
        <dbReference type="EMBL" id="KAG7477384.1"/>
    </source>
</evidence>
<accession>A0A9D3T8R6</accession>
<proteinExistence type="inferred from homology"/>
<evidence type="ECO:0000256" key="3">
    <source>
        <dbReference type="ARBA" id="ARBA00006317"/>
    </source>
</evidence>
<comment type="subcellular location">
    <subcellularLocation>
        <location evidence="2 10 11">Nucleus</location>
    </subcellularLocation>
</comment>
<evidence type="ECO:0000256" key="10">
    <source>
        <dbReference type="PROSITE-ProRule" id="PRU00108"/>
    </source>
</evidence>
<dbReference type="InterPro" id="IPR001356">
    <property type="entry name" value="HD"/>
</dbReference>
<dbReference type="GO" id="GO:0000981">
    <property type="term" value="F:DNA-binding transcription factor activity, RNA polymerase II-specific"/>
    <property type="evidence" value="ECO:0007669"/>
    <property type="project" value="InterPro"/>
</dbReference>
<dbReference type="GO" id="GO:0005634">
    <property type="term" value="C:nucleus"/>
    <property type="evidence" value="ECO:0007669"/>
    <property type="project" value="UniProtKB-SubCell"/>
</dbReference>
<dbReference type="GO" id="GO:0000978">
    <property type="term" value="F:RNA polymerase II cis-regulatory region sequence-specific DNA binding"/>
    <property type="evidence" value="ECO:0007669"/>
    <property type="project" value="TreeGrafter"/>
</dbReference>
<keyword evidence="5" id="KW-0805">Transcription regulation</keyword>
<dbReference type="InterPro" id="IPR046333">
    <property type="entry name" value="HXA10/ABDB-like"/>
</dbReference>
<keyword evidence="6 10" id="KW-0238">DNA-binding</keyword>
<dbReference type="OrthoDB" id="6159439at2759"/>
<reference evidence="14" key="1">
    <citation type="submission" date="2021-01" db="EMBL/GenBank/DDBJ databases">
        <authorList>
            <person name="Zahm M."/>
            <person name="Roques C."/>
            <person name="Cabau C."/>
            <person name="Klopp C."/>
            <person name="Donnadieu C."/>
            <person name="Jouanno E."/>
            <person name="Lampietro C."/>
            <person name="Louis A."/>
            <person name="Herpin A."/>
            <person name="Echchiki A."/>
            <person name="Berthelot C."/>
            <person name="Parey E."/>
            <person name="Roest-Crollius H."/>
            <person name="Braasch I."/>
            <person name="Postlethwait J."/>
            <person name="Bobe J."/>
            <person name="Montfort J."/>
            <person name="Bouchez O."/>
            <person name="Begum T."/>
            <person name="Mejri S."/>
            <person name="Adams A."/>
            <person name="Chen W.-J."/>
            <person name="Guiguen Y."/>
        </authorList>
    </citation>
    <scope>NUCLEOTIDE SEQUENCE</scope>
    <source>
        <strain evidence="14">YG-15Mar2019-1</strain>
        <tissue evidence="14">Brain</tissue>
    </source>
</reference>
<dbReference type="PROSITE" id="PS50071">
    <property type="entry name" value="HOMEOBOX_2"/>
    <property type="match status" value="1"/>
</dbReference>
<gene>
    <name evidence="14" type="ORF">MATL_G00069060</name>
</gene>
<feature type="compositionally biased region" description="Polar residues" evidence="12">
    <location>
        <begin position="202"/>
        <end position="216"/>
    </location>
</feature>
<evidence type="ECO:0000256" key="6">
    <source>
        <dbReference type="ARBA" id="ARBA00023125"/>
    </source>
</evidence>
<dbReference type="EMBL" id="JAFDVH010000005">
    <property type="protein sequence ID" value="KAG7477384.1"/>
    <property type="molecule type" value="Genomic_DNA"/>
</dbReference>
<feature type="DNA-binding region" description="Homeobox" evidence="10">
    <location>
        <begin position="266"/>
        <end position="325"/>
    </location>
</feature>
<feature type="region of interest" description="Disordered" evidence="12">
    <location>
        <begin position="170"/>
        <end position="253"/>
    </location>
</feature>
<dbReference type="PRINTS" id="PR00024">
    <property type="entry name" value="HOMEOBOX"/>
</dbReference>
<comment type="caution">
    <text evidence="14">The sequence shown here is derived from an EMBL/GenBank/DDBJ whole genome shotgun (WGS) entry which is preliminary data.</text>
</comment>
<sequence length="340" mass="38119">MTCPSNVAAGSFHMETLVGGSTTCRGDGYSPGPGMCVQASTEYGCSVMRNYGISPSPLSKRDEPSPNTRLPHSVSHHQTYLSQLDSWEDNPKSSCRIDQPVARPLSACSFRVDNVKEESMCCLYPADINKGKKTSEPLKATYTRTANSCHTDRVPPSAPHYFRVSGECSGERAQEGNGFGTGFAPLTNVTPSGEIPLPESLTDFSKPQQDPVTANRNTEEHSSTERQSEKKESVKMDISAGHSDNELKEDTKVENTTGNWLTAKSGRKKRCPYTKHQTLELEKEFLFNMYLTRERRLEISKSINLSDRQVKIWFQNRRMKLKKLNRENRVREISSGFDYT</sequence>
<evidence type="ECO:0000256" key="7">
    <source>
        <dbReference type="ARBA" id="ARBA00023155"/>
    </source>
</evidence>
<dbReference type="PANTHER" id="PTHR45874:SF2">
    <property type="entry name" value="HOMEOBOX PROTEIN HOX-C10"/>
    <property type="match status" value="1"/>
</dbReference>
<organism evidence="14 15">
    <name type="scientific">Megalops atlanticus</name>
    <name type="common">Tarpon</name>
    <name type="synonym">Clupea gigantea</name>
    <dbReference type="NCBI Taxonomy" id="7932"/>
    <lineage>
        <taxon>Eukaryota</taxon>
        <taxon>Metazoa</taxon>
        <taxon>Chordata</taxon>
        <taxon>Craniata</taxon>
        <taxon>Vertebrata</taxon>
        <taxon>Euteleostomi</taxon>
        <taxon>Actinopterygii</taxon>
        <taxon>Neopterygii</taxon>
        <taxon>Teleostei</taxon>
        <taxon>Elopiformes</taxon>
        <taxon>Megalopidae</taxon>
        <taxon>Megalops</taxon>
    </lineage>
</organism>
<dbReference type="InterPro" id="IPR017970">
    <property type="entry name" value="Homeobox_CS"/>
</dbReference>
<dbReference type="SMART" id="SM00389">
    <property type="entry name" value="HOX"/>
    <property type="match status" value="1"/>
</dbReference>
<keyword evidence="7 10" id="KW-0371">Homeobox</keyword>
<feature type="compositionally biased region" description="Basic and acidic residues" evidence="12">
    <location>
        <begin position="243"/>
        <end position="253"/>
    </location>
</feature>
<dbReference type="Gene3D" id="1.10.10.60">
    <property type="entry name" value="Homeodomain-like"/>
    <property type="match status" value="1"/>
</dbReference>
<keyword evidence="9 10" id="KW-0539">Nucleus</keyword>
<feature type="domain" description="Homeobox" evidence="13">
    <location>
        <begin position="264"/>
        <end position="324"/>
    </location>
</feature>
<name>A0A9D3T8R6_MEGAT</name>
<keyword evidence="8" id="KW-0804">Transcription</keyword>
<comment type="similarity">
    <text evidence="3">Belongs to the Abd-B homeobox family.</text>
</comment>